<dbReference type="InterPro" id="IPR056312">
    <property type="entry name" value="Xre-MbcA-ParS_M"/>
</dbReference>
<dbReference type="AlphaFoldDB" id="A0A4R2AUT9"/>
<sequence length="206" mass="22514">MSAAKQAHPARAALTRAIENKVERMDMAALLDLATALKVPVPAAAKAIRGLERKPAARVSARERKVLQGSGIGPVVSAAEGSKLLDAITIDDESADWADSDLVGAGELVERLNISRGTLDNWRKANKVVALRKGLRNFLYPLRQFERRRPLEGLDVIASFFTSPEETWEWLVAPNRMTDGKPPIDKLRDGDVSLAKRAAEGAFDYT</sequence>
<organism evidence="2 3">
    <name type="scientific">Sinorhizobium americanum</name>
    <dbReference type="NCBI Taxonomy" id="194963"/>
    <lineage>
        <taxon>Bacteria</taxon>
        <taxon>Pseudomonadati</taxon>
        <taxon>Pseudomonadota</taxon>
        <taxon>Alphaproteobacteria</taxon>
        <taxon>Hyphomicrobiales</taxon>
        <taxon>Rhizobiaceae</taxon>
        <taxon>Sinorhizobium/Ensifer group</taxon>
        <taxon>Sinorhizobium</taxon>
    </lineage>
</organism>
<dbReference type="EMBL" id="SLVU01000037">
    <property type="protein sequence ID" value="TCN17658.1"/>
    <property type="molecule type" value="Genomic_DNA"/>
</dbReference>
<evidence type="ECO:0000313" key="2">
    <source>
        <dbReference type="EMBL" id="TCN17658.1"/>
    </source>
</evidence>
<reference evidence="2 3" key="1">
    <citation type="submission" date="2019-03" db="EMBL/GenBank/DDBJ databases">
        <title>Genomic Encyclopedia of Type Strains, Phase IV (KMG-V): Genome sequencing to study the core and pangenomes of soil and plant-associated prokaryotes.</title>
        <authorList>
            <person name="Whitman W."/>
        </authorList>
    </citation>
    <scope>NUCLEOTIDE SEQUENCE [LARGE SCALE GENOMIC DNA]</scope>
    <source>
        <strain evidence="2 3">23C40</strain>
    </source>
</reference>
<protein>
    <recommendedName>
        <fullName evidence="1">Antitoxin Xre/MbcA/ParS-like middle domain-containing protein</fullName>
    </recommendedName>
</protein>
<dbReference type="Proteomes" id="UP000295043">
    <property type="component" value="Unassembled WGS sequence"/>
</dbReference>
<evidence type="ECO:0000313" key="3">
    <source>
        <dbReference type="Proteomes" id="UP000295043"/>
    </source>
</evidence>
<evidence type="ECO:0000259" key="1">
    <source>
        <dbReference type="Pfam" id="PF23125"/>
    </source>
</evidence>
<accession>A0A4R2AUT9</accession>
<proteinExistence type="predicted"/>
<feature type="domain" description="Antitoxin Xre/MbcA/ParS-like middle" evidence="1">
    <location>
        <begin position="104"/>
        <end position="150"/>
    </location>
</feature>
<dbReference type="Pfam" id="PF23125">
    <property type="entry name" value="Xre-MbcA-ParS_M"/>
    <property type="match status" value="1"/>
</dbReference>
<gene>
    <name evidence="2" type="ORF">EV184_13735</name>
</gene>
<comment type="caution">
    <text evidence="2">The sequence shown here is derived from an EMBL/GenBank/DDBJ whole genome shotgun (WGS) entry which is preliminary data.</text>
</comment>
<name>A0A4R2AUT9_9HYPH</name>
<dbReference type="RefSeq" id="WP_132081808.1">
    <property type="nucleotide sequence ID" value="NZ_SLVU01000037.1"/>
</dbReference>